<reference evidence="1 2" key="1">
    <citation type="submission" date="2010-02" db="EMBL/GenBank/DDBJ databases">
        <authorList>
            <person name="Weinstock G."/>
            <person name="Sodergren E."/>
            <person name="Clifton S."/>
            <person name="Fulton L."/>
            <person name="Fulton B."/>
            <person name="Courtney L."/>
            <person name="Fronick C."/>
            <person name="Harrison M."/>
            <person name="Strong C."/>
            <person name="Farmer C."/>
            <person name="Delahaunty K."/>
            <person name="Markovic C."/>
            <person name="Hall O."/>
            <person name="Minx P."/>
            <person name="Tomlinson C."/>
            <person name="Mitreva M."/>
            <person name="Nelson J."/>
            <person name="Hou S."/>
            <person name="Wollam A."/>
            <person name="Pepin K.H."/>
            <person name="Johnson M."/>
            <person name="Bhonagiri V."/>
            <person name="Zhang X."/>
            <person name="Suruliraj S."/>
            <person name="Warren W."/>
            <person name="Chinwalla A."/>
            <person name="Mardis E.R."/>
            <person name="Wilson R.K."/>
        </authorList>
    </citation>
    <scope>NUCLEOTIDE SEQUENCE [LARGE SCALE GENOMIC DNA]</scope>
    <source>
        <strain evidence="1 2">ATCC 23685</strain>
    </source>
</reference>
<organism evidence="1 2">
    <name type="scientific">Edwardsiella tarda ATCC 23685</name>
    <dbReference type="NCBI Taxonomy" id="500638"/>
    <lineage>
        <taxon>Bacteria</taxon>
        <taxon>Pseudomonadati</taxon>
        <taxon>Pseudomonadota</taxon>
        <taxon>Gammaproteobacteria</taxon>
        <taxon>Enterobacterales</taxon>
        <taxon>Hafniaceae</taxon>
        <taxon>Edwardsiella</taxon>
    </lineage>
</organism>
<accession>D4F6Q1</accession>
<dbReference type="Proteomes" id="UP000003692">
    <property type="component" value="Unassembled WGS sequence"/>
</dbReference>
<comment type="caution">
    <text evidence="1">The sequence shown here is derived from an EMBL/GenBank/DDBJ whole genome shotgun (WGS) entry which is preliminary data.</text>
</comment>
<evidence type="ECO:0000313" key="1">
    <source>
        <dbReference type="EMBL" id="EFE22559.1"/>
    </source>
</evidence>
<sequence>MLTLPAFLQPVRLAASPTTLDRLTINTLTSTADKLGACHRGETRRQGVSESAP</sequence>
<dbReference type="HOGENOM" id="CLU_3061083_0_0_6"/>
<name>D4F6Q1_EDWTA</name>
<evidence type="ECO:0000313" key="2">
    <source>
        <dbReference type="Proteomes" id="UP000003692"/>
    </source>
</evidence>
<dbReference type="EMBL" id="ADGK01000209">
    <property type="protein sequence ID" value="EFE22559.1"/>
    <property type="molecule type" value="Genomic_DNA"/>
</dbReference>
<protein>
    <submittedName>
        <fullName evidence="1">Uncharacterized protein</fullName>
    </submittedName>
</protein>
<proteinExistence type="predicted"/>
<dbReference type="AlphaFoldDB" id="D4F6Q1"/>
<gene>
    <name evidence="1" type="ORF">EDWATA_02435</name>
</gene>